<proteinExistence type="predicted"/>
<name>A0AAD4I495_9PLEO</name>
<dbReference type="EMBL" id="JAANER010000006">
    <property type="protein sequence ID" value="KAG9188190.1"/>
    <property type="molecule type" value="Genomic_DNA"/>
</dbReference>
<evidence type="ECO:0000313" key="2">
    <source>
        <dbReference type="EMBL" id="KAG9188190.1"/>
    </source>
</evidence>
<protein>
    <submittedName>
        <fullName evidence="2">Uncharacterized protein</fullName>
    </submittedName>
</protein>
<keyword evidence="1" id="KW-0732">Signal</keyword>
<feature type="signal peptide" evidence="1">
    <location>
        <begin position="1"/>
        <end position="19"/>
    </location>
</feature>
<feature type="chain" id="PRO_5041951574" evidence="1">
    <location>
        <begin position="20"/>
        <end position="280"/>
    </location>
</feature>
<comment type="caution">
    <text evidence="2">The sequence shown here is derived from an EMBL/GenBank/DDBJ whole genome shotgun (WGS) entry which is preliminary data.</text>
</comment>
<organism evidence="2 3">
    <name type="scientific">Alternaria panax</name>
    <dbReference type="NCBI Taxonomy" id="48097"/>
    <lineage>
        <taxon>Eukaryota</taxon>
        <taxon>Fungi</taxon>
        <taxon>Dikarya</taxon>
        <taxon>Ascomycota</taxon>
        <taxon>Pezizomycotina</taxon>
        <taxon>Dothideomycetes</taxon>
        <taxon>Pleosporomycetidae</taxon>
        <taxon>Pleosporales</taxon>
        <taxon>Pleosporineae</taxon>
        <taxon>Pleosporaceae</taxon>
        <taxon>Alternaria</taxon>
        <taxon>Alternaria sect. Panax</taxon>
    </lineage>
</organism>
<evidence type="ECO:0000313" key="3">
    <source>
        <dbReference type="Proteomes" id="UP001199106"/>
    </source>
</evidence>
<accession>A0AAD4I495</accession>
<gene>
    <name evidence="2" type="ORF">G6011_02113</name>
</gene>
<dbReference type="AlphaFoldDB" id="A0AAD4I495"/>
<evidence type="ECO:0000256" key="1">
    <source>
        <dbReference type="SAM" id="SignalP"/>
    </source>
</evidence>
<dbReference type="Proteomes" id="UP001199106">
    <property type="component" value="Unassembled WGS sequence"/>
</dbReference>
<reference evidence="2" key="1">
    <citation type="submission" date="2021-07" db="EMBL/GenBank/DDBJ databases">
        <title>Genome Resource of American Ginseng Black Spot Pathogen Alternaria panax.</title>
        <authorList>
            <person name="Qiu C."/>
            <person name="Wang W."/>
            <person name="Liu Z."/>
        </authorList>
    </citation>
    <scope>NUCLEOTIDE SEQUENCE</scope>
    <source>
        <strain evidence="2">BNCC115425</strain>
    </source>
</reference>
<keyword evidence="3" id="KW-1185">Reference proteome</keyword>
<sequence>MRFNAILLVVTGLLTFVGAESTKDPRPPCVKQGCFLTSHACVEKCGQSSQCREYCNCFTQIDPMLECRRNGCLPAPEGCDKYNWKRGLGFKHGIPMKRDVDLAAPDHIDQVSPENIDYNKDAPESDNAVAAAGCVEAPQDCDKWEFTERDTALGGLATANSDSIAMGDQKSTTIDHCQVCQAAVSTCQQNCRGNKACEAACNCPVTNEDSCHVCSTTSCSTTLELAGNNDPIDHCQVCRTATYTCQQNCNGDQACKASCLCPSSERVSCNKCQSFNCPSS</sequence>